<evidence type="ECO:0000256" key="4">
    <source>
        <dbReference type="ARBA" id="ARBA00022723"/>
    </source>
</evidence>
<keyword evidence="6 7" id="KW-0460">Magnesium</keyword>
<comment type="catalytic activity">
    <reaction evidence="1 7">
        <text>a myo-inositol phosphate + H2O = myo-inositol + phosphate</text>
        <dbReference type="Rhea" id="RHEA:24056"/>
        <dbReference type="ChEBI" id="CHEBI:15377"/>
        <dbReference type="ChEBI" id="CHEBI:17268"/>
        <dbReference type="ChEBI" id="CHEBI:43474"/>
        <dbReference type="ChEBI" id="CHEBI:84139"/>
        <dbReference type="EC" id="3.1.3.25"/>
    </reaction>
</comment>
<dbReference type="Gene3D" id="3.40.190.80">
    <property type="match status" value="1"/>
</dbReference>
<dbReference type="InterPro" id="IPR022337">
    <property type="entry name" value="Inositol_monophosphatase_SuhB"/>
</dbReference>
<evidence type="ECO:0000256" key="6">
    <source>
        <dbReference type="ARBA" id="ARBA00022842"/>
    </source>
</evidence>
<comment type="cofactor">
    <cofactor evidence="2 7">
        <name>Mg(2+)</name>
        <dbReference type="ChEBI" id="CHEBI:18420"/>
    </cofactor>
</comment>
<dbReference type="InterPro" id="IPR020550">
    <property type="entry name" value="Inositol_monophosphatase_CS"/>
</dbReference>
<dbReference type="PROSITE" id="PS00630">
    <property type="entry name" value="IMP_2"/>
    <property type="match status" value="1"/>
</dbReference>
<dbReference type="EMBL" id="FXTT01000001">
    <property type="protein sequence ID" value="SMP11395.1"/>
    <property type="molecule type" value="Genomic_DNA"/>
</dbReference>
<evidence type="ECO:0000313" key="9">
    <source>
        <dbReference type="Proteomes" id="UP001157914"/>
    </source>
</evidence>
<dbReference type="InterPro" id="IPR000760">
    <property type="entry name" value="Inositol_monophosphatase-like"/>
</dbReference>
<organism evidence="8 9">
    <name type="scientific">Roseibium denhamense</name>
    <dbReference type="NCBI Taxonomy" id="76305"/>
    <lineage>
        <taxon>Bacteria</taxon>
        <taxon>Pseudomonadati</taxon>
        <taxon>Pseudomonadota</taxon>
        <taxon>Alphaproteobacteria</taxon>
        <taxon>Hyphomicrobiales</taxon>
        <taxon>Stappiaceae</taxon>
        <taxon>Roseibium</taxon>
    </lineage>
</organism>
<gene>
    <name evidence="8" type="ORF">SAMN06265374_1322</name>
</gene>
<dbReference type="Proteomes" id="UP001157914">
    <property type="component" value="Unassembled WGS sequence"/>
</dbReference>
<evidence type="ECO:0000256" key="2">
    <source>
        <dbReference type="ARBA" id="ARBA00001946"/>
    </source>
</evidence>
<dbReference type="Pfam" id="PF00459">
    <property type="entry name" value="Inositol_P"/>
    <property type="match status" value="1"/>
</dbReference>
<dbReference type="EC" id="3.1.3.25" evidence="7"/>
<dbReference type="SUPFAM" id="SSF56655">
    <property type="entry name" value="Carbohydrate phosphatase"/>
    <property type="match status" value="1"/>
</dbReference>
<dbReference type="PROSITE" id="PS00629">
    <property type="entry name" value="IMP_1"/>
    <property type="match status" value="1"/>
</dbReference>
<evidence type="ECO:0000256" key="3">
    <source>
        <dbReference type="ARBA" id="ARBA00009759"/>
    </source>
</evidence>
<dbReference type="InterPro" id="IPR020583">
    <property type="entry name" value="Inositol_monoP_metal-BS"/>
</dbReference>
<dbReference type="CDD" id="cd01639">
    <property type="entry name" value="IMPase"/>
    <property type="match status" value="1"/>
</dbReference>
<comment type="similarity">
    <text evidence="3 7">Belongs to the inositol monophosphatase superfamily.</text>
</comment>
<keyword evidence="9" id="KW-1185">Reference proteome</keyword>
<reference evidence="8 9" key="1">
    <citation type="submission" date="2017-05" db="EMBL/GenBank/DDBJ databases">
        <authorList>
            <person name="Varghese N."/>
            <person name="Submissions S."/>
        </authorList>
    </citation>
    <scope>NUCLEOTIDE SEQUENCE [LARGE SCALE GENOMIC DNA]</scope>
    <source>
        <strain evidence="8 9">DSM 15949</strain>
    </source>
</reference>
<keyword evidence="4 7" id="KW-0479">Metal-binding</keyword>
<dbReference type="PRINTS" id="PR00377">
    <property type="entry name" value="IMPHPHTASES"/>
</dbReference>
<comment type="caution">
    <text evidence="8">The sequence shown here is derived from an EMBL/GenBank/DDBJ whole genome shotgun (WGS) entry which is preliminary data.</text>
</comment>
<dbReference type="RefSeq" id="WP_155192004.1">
    <property type="nucleotide sequence ID" value="NZ_BAAAEA010000001.1"/>
</dbReference>
<dbReference type="PANTHER" id="PTHR20854:SF4">
    <property type="entry name" value="INOSITOL-1-MONOPHOSPHATASE-RELATED"/>
    <property type="match status" value="1"/>
</dbReference>
<evidence type="ECO:0000256" key="1">
    <source>
        <dbReference type="ARBA" id="ARBA00001033"/>
    </source>
</evidence>
<sequence length="266" mass="28978">MARTALLNVMVQAAIKAGRSLVRDFGEVENLQVSRKGPGDFVSAADRKAEEIVRSELTKARPTFGLVMEESGVIDGTDGQHRWHIDPLDGTTNFLHGIPMFATSIALERNGEIVAGVIYNPVMDELYTAERGRGAYLNDRRLRVAGRTELPEMVFATGLPFIGHGDHGRSLRELRYIMPEVAGIRRAGAAALDLAWTASGRLDGYWERNLNSWDIAAGLLMVKEAGGFVSDLDGKNKMLDSGDVVVGNEVAHKHLLALLKKAAVTD</sequence>
<keyword evidence="5 7" id="KW-0378">Hydrolase</keyword>
<evidence type="ECO:0000313" key="8">
    <source>
        <dbReference type="EMBL" id="SMP11395.1"/>
    </source>
</evidence>
<proteinExistence type="inferred from homology"/>
<protein>
    <recommendedName>
        <fullName evidence="7">Inositol-1-monophosphatase</fullName>
        <ecNumber evidence="7">3.1.3.25</ecNumber>
    </recommendedName>
</protein>
<dbReference type="PRINTS" id="PR01959">
    <property type="entry name" value="SBIMPHPHTASE"/>
</dbReference>
<dbReference type="Gene3D" id="3.30.540.10">
    <property type="entry name" value="Fructose-1,6-Bisphosphatase, subunit A, domain 1"/>
    <property type="match status" value="1"/>
</dbReference>
<evidence type="ECO:0000256" key="5">
    <source>
        <dbReference type="ARBA" id="ARBA00022801"/>
    </source>
</evidence>
<evidence type="ECO:0000256" key="7">
    <source>
        <dbReference type="RuleBase" id="RU364068"/>
    </source>
</evidence>
<dbReference type="PANTHER" id="PTHR20854">
    <property type="entry name" value="INOSITOL MONOPHOSPHATASE"/>
    <property type="match status" value="1"/>
</dbReference>
<name>A0ABY1NJI2_9HYPH</name>
<accession>A0ABY1NJI2</accession>
<dbReference type="InterPro" id="IPR033942">
    <property type="entry name" value="IMPase"/>
</dbReference>